<keyword evidence="3" id="KW-1133">Transmembrane helix</keyword>
<evidence type="ECO:0000256" key="3">
    <source>
        <dbReference type="SAM" id="Phobius"/>
    </source>
</evidence>
<gene>
    <name evidence="5" type="ORF">LVIROSA_LOCUS3921</name>
</gene>
<evidence type="ECO:0000313" key="5">
    <source>
        <dbReference type="EMBL" id="CAH1416136.1"/>
    </source>
</evidence>
<dbReference type="Proteomes" id="UP001157418">
    <property type="component" value="Unassembled WGS sequence"/>
</dbReference>
<feature type="transmembrane region" description="Helical" evidence="3">
    <location>
        <begin position="121"/>
        <end position="146"/>
    </location>
</feature>
<reference evidence="5 6" key="1">
    <citation type="submission" date="2022-01" db="EMBL/GenBank/DDBJ databases">
        <authorList>
            <person name="Xiong W."/>
            <person name="Schranz E."/>
        </authorList>
    </citation>
    <scope>NUCLEOTIDE SEQUENCE [LARGE SCALE GENOMIC DNA]</scope>
</reference>
<keyword evidence="1" id="KW-0406">Ion transport</keyword>
<keyword evidence="3" id="KW-0812">Transmembrane</keyword>
<organism evidence="5 6">
    <name type="scientific">Lactuca virosa</name>
    <dbReference type="NCBI Taxonomy" id="75947"/>
    <lineage>
        <taxon>Eukaryota</taxon>
        <taxon>Viridiplantae</taxon>
        <taxon>Streptophyta</taxon>
        <taxon>Embryophyta</taxon>
        <taxon>Tracheophyta</taxon>
        <taxon>Spermatophyta</taxon>
        <taxon>Magnoliopsida</taxon>
        <taxon>eudicotyledons</taxon>
        <taxon>Gunneridae</taxon>
        <taxon>Pentapetalae</taxon>
        <taxon>asterids</taxon>
        <taxon>campanulids</taxon>
        <taxon>Asterales</taxon>
        <taxon>Asteraceae</taxon>
        <taxon>Cichorioideae</taxon>
        <taxon>Cichorieae</taxon>
        <taxon>Lactucinae</taxon>
        <taxon>Lactuca</taxon>
    </lineage>
</organism>
<dbReference type="SUPFAM" id="SSF50182">
    <property type="entry name" value="Sm-like ribonucleoproteins"/>
    <property type="match status" value="1"/>
</dbReference>
<dbReference type="Pfam" id="PF00924">
    <property type="entry name" value="MS_channel_2nd"/>
    <property type="match status" value="1"/>
</dbReference>
<protein>
    <recommendedName>
        <fullName evidence="4">Mechanosensitive ion channel MscS domain-containing protein</fullName>
    </recommendedName>
</protein>
<dbReference type="EMBL" id="CAKMRJ010000002">
    <property type="protein sequence ID" value="CAH1416136.1"/>
    <property type="molecule type" value="Genomic_DNA"/>
</dbReference>
<dbReference type="GO" id="GO:0034220">
    <property type="term" value="P:monoatomic ion transmembrane transport"/>
    <property type="evidence" value="ECO:0007669"/>
    <property type="project" value="UniProtKB-KW"/>
</dbReference>
<feature type="domain" description="Mechanosensitive ion channel MscS" evidence="4">
    <location>
        <begin position="139"/>
        <end position="193"/>
    </location>
</feature>
<accession>A0AAU9LMZ1</accession>
<evidence type="ECO:0000256" key="2">
    <source>
        <dbReference type="ARBA" id="ARBA00023303"/>
    </source>
</evidence>
<dbReference type="PANTHER" id="PTHR30566:SF5">
    <property type="entry name" value="MECHANOSENSITIVE ION CHANNEL PROTEIN 1, MITOCHONDRIAL-RELATED"/>
    <property type="match status" value="1"/>
</dbReference>
<dbReference type="AlphaFoldDB" id="A0AAU9LMZ1"/>
<evidence type="ECO:0000256" key="1">
    <source>
        <dbReference type="ARBA" id="ARBA00023065"/>
    </source>
</evidence>
<keyword evidence="3" id="KW-0472">Membrane</keyword>
<dbReference type="InterPro" id="IPR010920">
    <property type="entry name" value="LSM_dom_sf"/>
</dbReference>
<sequence length="307" mass="34669">MNGISLMMSRSCFPMYNTCLSKRINLIPRRLSNLHLQNISPPVSTTHVLKLKHRVYSSTSAKDATCSRSQVPEDSGTVVPFRLLGDGIIGLVLLKTWEFVPQFISTRGGIEGVLESKACDYILLGALVFFVARCIILMIMLGFLILPEKPISIGDVIEVGCLKGQVIETGPITTSLLTAENCFRIPTYWFWEQLIREQSHDTTLVPYHSIRGQALVSKISFNIYENSKIHKITKEIKKMMGSNSNIYLEIGRPYCHISGWKSHRVELTLVYNLKQMCEHNKLDLVKQDILLQSTRIMKKHGATLVST</sequence>
<keyword evidence="1" id="KW-0813">Transport</keyword>
<evidence type="ECO:0000313" key="6">
    <source>
        <dbReference type="Proteomes" id="UP001157418"/>
    </source>
</evidence>
<dbReference type="PANTHER" id="PTHR30566">
    <property type="entry name" value="YNAI-RELATED MECHANOSENSITIVE ION CHANNEL"/>
    <property type="match status" value="1"/>
</dbReference>
<comment type="caution">
    <text evidence="5">The sequence shown here is derived from an EMBL/GenBank/DDBJ whole genome shotgun (WGS) entry which is preliminary data.</text>
</comment>
<name>A0AAU9LMZ1_9ASTR</name>
<proteinExistence type="predicted"/>
<keyword evidence="6" id="KW-1185">Reference proteome</keyword>
<evidence type="ECO:0000259" key="4">
    <source>
        <dbReference type="Pfam" id="PF00924"/>
    </source>
</evidence>
<dbReference type="GO" id="GO:0016020">
    <property type="term" value="C:membrane"/>
    <property type="evidence" value="ECO:0007669"/>
    <property type="project" value="InterPro"/>
</dbReference>
<keyword evidence="2" id="KW-0407">Ion channel</keyword>
<dbReference type="InterPro" id="IPR006685">
    <property type="entry name" value="MscS_channel_2nd"/>
</dbReference>